<keyword evidence="1" id="KW-0175">Coiled coil</keyword>
<dbReference type="Proteomes" id="UP000176233">
    <property type="component" value="Unassembled WGS sequence"/>
</dbReference>
<dbReference type="AlphaFoldDB" id="A0A1F5NR61"/>
<evidence type="ECO:0000256" key="1">
    <source>
        <dbReference type="SAM" id="Coils"/>
    </source>
</evidence>
<protein>
    <submittedName>
        <fullName evidence="2">Uncharacterized protein</fullName>
    </submittedName>
</protein>
<name>A0A1F5NR61_9BACT</name>
<evidence type="ECO:0000313" key="3">
    <source>
        <dbReference type="Proteomes" id="UP000176233"/>
    </source>
</evidence>
<organism evidence="2 3">
    <name type="scientific">Candidatus Doudnabacteria bacterium RIFCSPHIGHO2_01_FULL_45_18</name>
    <dbReference type="NCBI Taxonomy" id="1817823"/>
    <lineage>
        <taxon>Bacteria</taxon>
        <taxon>Candidatus Doudnaibacteriota</taxon>
    </lineage>
</organism>
<gene>
    <name evidence="2" type="ORF">A2660_02400</name>
</gene>
<feature type="coiled-coil region" evidence="1">
    <location>
        <begin position="122"/>
        <end position="156"/>
    </location>
</feature>
<evidence type="ECO:0000313" key="2">
    <source>
        <dbReference type="EMBL" id="OGE80157.1"/>
    </source>
</evidence>
<proteinExistence type="predicted"/>
<sequence>MTRLLGLIVLALLLFASVGLGQTANVMEVRDNLVLKNCDRNKQNCVPKNDDLDDADLIEVTARFAWVFMNNALPADALARTTTRANSSRSSLTGLMNTGPAKRLFSILTLSQHNAIVRKETIPDLKLEIESLKRDRDQMRSEIEGLKEQVRKLGNE</sequence>
<comment type="caution">
    <text evidence="2">The sequence shown here is derived from an EMBL/GenBank/DDBJ whole genome shotgun (WGS) entry which is preliminary data.</text>
</comment>
<dbReference type="EMBL" id="MFEJ01000019">
    <property type="protein sequence ID" value="OGE80157.1"/>
    <property type="molecule type" value="Genomic_DNA"/>
</dbReference>
<accession>A0A1F5NR61</accession>
<reference evidence="2 3" key="1">
    <citation type="journal article" date="2016" name="Nat. Commun.">
        <title>Thousands of microbial genomes shed light on interconnected biogeochemical processes in an aquifer system.</title>
        <authorList>
            <person name="Anantharaman K."/>
            <person name="Brown C.T."/>
            <person name="Hug L.A."/>
            <person name="Sharon I."/>
            <person name="Castelle C.J."/>
            <person name="Probst A.J."/>
            <person name="Thomas B.C."/>
            <person name="Singh A."/>
            <person name="Wilkins M.J."/>
            <person name="Karaoz U."/>
            <person name="Brodie E.L."/>
            <person name="Williams K.H."/>
            <person name="Hubbard S.S."/>
            <person name="Banfield J.F."/>
        </authorList>
    </citation>
    <scope>NUCLEOTIDE SEQUENCE [LARGE SCALE GENOMIC DNA]</scope>
</reference>